<dbReference type="Proteomes" id="UP000653493">
    <property type="component" value="Unassembled WGS sequence"/>
</dbReference>
<gene>
    <name evidence="2" type="ORF">GCM10010238_23420</name>
</gene>
<organism evidence="2 3">
    <name type="scientific">Streptomyces griseoviridis</name>
    <dbReference type="NCBI Taxonomy" id="45398"/>
    <lineage>
        <taxon>Bacteria</taxon>
        <taxon>Bacillati</taxon>
        <taxon>Actinomycetota</taxon>
        <taxon>Actinomycetes</taxon>
        <taxon>Kitasatosporales</taxon>
        <taxon>Streptomycetaceae</taxon>
        <taxon>Streptomyces</taxon>
    </lineage>
</organism>
<feature type="region of interest" description="Disordered" evidence="1">
    <location>
        <begin position="1"/>
        <end position="95"/>
    </location>
</feature>
<name>A0A918GG31_STRGD</name>
<reference evidence="2" key="2">
    <citation type="submission" date="2020-09" db="EMBL/GenBank/DDBJ databases">
        <authorList>
            <person name="Sun Q."/>
            <person name="Ohkuma M."/>
        </authorList>
    </citation>
    <scope>NUCLEOTIDE SEQUENCE</scope>
    <source>
        <strain evidence="2">JCM 4234</strain>
    </source>
</reference>
<dbReference type="EMBL" id="BMSL01000004">
    <property type="protein sequence ID" value="GGS33371.1"/>
    <property type="molecule type" value="Genomic_DNA"/>
</dbReference>
<comment type="caution">
    <text evidence="2">The sequence shown here is derived from an EMBL/GenBank/DDBJ whole genome shotgun (WGS) entry which is preliminary data.</text>
</comment>
<feature type="compositionally biased region" description="Basic and acidic residues" evidence="1">
    <location>
        <begin position="41"/>
        <end position="51"/>
    </location>
</feature>
<sequence length="162" mass="16295">MAGHASGERQAARVLSPARTPGGDLDEDALRATVRAVPARSRFEEADERAAEGFGLPAGKCRGRPAGSPGSPPRGPAGREGPARRGEASLGCPGGYRAAVRAGERRGAAGPVRGASRLSPAQVLCRARSGGTGGIVSGGRQAGDRPAVRGGPLDVDVGRTDR</sequence>
<feature type="compositionally biased region" description="Basic and acidic residues" evidence="1">
    <location>
        <begin position="1"/>
        <end position="11"/>
    </location>
</feature>
<proteinExistence type="predicted"/>
<protein>
    <submittedName>
        <fullName evidence="2">Uncharacterized protein</fullName>
    </submittedName>
</protein>
<feature type="compositionally biased region" description="Gly residues" evidence="1">
    <location>
        <begin position="130"/>
        <end position="141"/>
    </location>
</feature>
<accession>A0A918GG31</accession>
<evidence type="ECO:0000313" key="2">
    <source>
        <dbReference type="EMBL" id="GGS33371.1"/>
    </source>
</evidence>
<reference evidence="2" key="1">
    <citation type="journal article" date="2014" name="Int. J. Syst. Evol. Microbiol.">
        <title>Complete genome sequence of Corynebacterium casei LMG S-19264T (=DSM 44701T), isolated from a smear-ripened cheese.</title>
        <authorList>
            <consortium name="US DOE Joint Genome Institute (JGI-PGF)"/>
            <person name="Walter F."/>
            <person name="Albersmeier A."/>
            <person name="Kalinowski J."/>
            <person name="Ruckert C."/>
        </authorList>
    </citation>
    <scope>NUCLEOTIDE SEQUENCE</scope>
    <source>
        <strain evidence="2">JCM 4234</strain>
    </source>
</reference>
<evidence type="ECO:0000256" key="1">
    <source>
        <dbReference type="SAM" id="MobiDB-lite"/>
    </source>
</evidence>
<feature type="region of interest" description="Disordered" evidence="1">
    <location>
        <begin position="130"/>
        <end position="162"/>
    </location>
</feature>
<dbReference type="AlphaFoldDB" id="A0A918GG31"/>
<keyword evidence="3" id="KW-1185">Reference proteome</keyword>
<evidence type="ECO:0000313" key="3">
    <source>
        <dbReference type="Proteomes" id="UP000653493"/>
    </source>
</evidence>